<dbReference type="GO" id="GO:0006313">
    <property type="term" value="P:DNA transposition"/>
    <property type="evidence" value="ECO:0007669"/>
    <property type="project" value="InterPro"/>
</dbReference>
<proteinExistence type="predicted"/>
<protein>
    <recommendedName>
        <fullName evidence="1">Transposase IS110-like N-terminal domain-containing protein</fullName>
    </recommendedName>
</protein>
<organism evidence="2 3">
    <name type="scientific">Pedobacter hiemivivus</name>
    <dbReference type="NCBI Taxonomy" id="2530454"/>
    <lineage>
        <taxon>Bacteria</taxon>
        <taxon>Pseudomonadati</taxon>
        <taxon>Bacteroidota</taxon>
        <taxon>Sphingobacteriia</taxon>
        <taxon>Sphingobacteriales</taxon>
        <taxon>Sphingobacteriaceae</taxon>
        <taxon>Pedobacter</taxon>
    </lineage>
</organism>
<evidence type="ECO:0000313" key="2">
    <source>
        <dbReference type="EMBL" id="TCC96567.1"/>
    </source>
</evidence>
<keyword evidence="3" id="KW-1185">Reference proteome</keyword>
<dbReference type="GO" id="GO:0003677">
    <property type="term" value="F:DNA binding"/>
    <property type="evidence" value="ECO:0007669"/>
    <property type="project" value="InterPro"/>
</dbReference>
<dbReference type="InterPro" id="IPR002525">
    <property type="entry name" value="Transp_IS110-like_N"/>
</dbReference>
<dbReference type="Pfam" id="PF01548">
    <property type="entry name" value="DEDD_Tnp_IS110"/>
    <property type="match status" value="1"/>
</dbReference>
<dbReference type="PANTHER" id="PTHR33055">
    <property type="entry name" value="TRANSPOSASE FOR INSERTION SEQUENCE ELEMENT IS1111A"/>
    <property type="match status" value="1"/>
</dbReference>
<dbReference type="PANTHER" id="PTHR33055:SF13">
    <property type="entry name" value="TRANSPOSASE"/>
    <property type="match status" value="1"/>
</dbReference>
<gene>
    <name evidence="2" type="ORF">EZ444_11365</name>
</gene>
<evidence type="ECO:0000259" key="1">
    <source>
        <dbReference type="Pfam" id="PF01548"/>
    </source>
</evidence>
<dbReference type="EMBL" id="SJSM01000005">
    <property type="protein sequence ID" value="TCC96567.1"/>
    <property type="molecule type" value="Genomic_DNA"/>
</dbReference>
<dbReference type="Proteomes" id="UP000291117">
    <property type="component" value="Unassembled WGS sequence"/>
</dbReference>
<reference evidence="2 3" key="1">
    <citation type="submission" date="2019-02" db="EMBL/GenBank/DDBJ databases">
        <title>Pedobacter sp. RP-3-8 sp. nov., isolated from Arctic soil.</title>
        <authorList>
            <person name="Dahal R.H."/>
        </authorList>
    </citation>
    <scope>NUCLEOTIDE SEQUENCE [LARGE SCALE GENOMIC DNA]</scope>
    <source>
        <strain evidence="2 3">RP-3-8</strain>
    </source>
</reference>
<name>A0A4R0NAD4_9SPHI</name>
<sequence>MEVYLCNARQTHNITGKKTDESDAQWIQRLHSCGLLNSSFLPDDRIETLRTLVRYRRSLSNDSSSYILRMQKSLELMNVKIHTVISDLMGKTGTAIVEAIINGERKAEHFLPLVDGRIKADRETILKSLEGNWRTEHLFLLKQSYTMYQFIQNQLLVCEQEVEKTLQLMAAEKQEGVIENIAPKSTYSANPLKKKTKNEPTFNTREYLKMIHGTDVIAIYGISETVITRWSGTKKISLLMTMNSIKKNSD</sequence>
<dbReference type="OrthoDB" id="9815354at2"/>
<comment type="caution">
    <text evidence="2">The sequence shown here is derived from an EMBL/GenBank/DDBJ whole genome shotgun (WGS) entry which is preliminary data.</text>
</comment>
<dbReference type="InterPro" id="IPR047650">
    <property type="entry name" value="Transpos_IS110"/>
</dbReference>
<dbReference type="AlphaFoldDB" id="A0A4R0NAD4"/>
<dbReference type="GO" id="GO:0004803">
    <property type="term" value="F:transposase activity"/>
    <property type="evidence" value="ECO:0007669"/>
    <property type="project" value="InterPro"/>
</dbReference>
<evidence type="ECO:0000313" key="3">
    <source>
        <dbReference type="Proteomes" id="UP000291117"/>
    </source>
</evidence>
<feature type="domain" description="Transposase IS110-like N-terminal" evidence="1">
    <location>
        <begin position="7"/>
        <end position="76"/>
    </location>
</feature>
<accession>A0A4R0NAD4</accession>